<evidence type="ECO:0000313" key="2">
    <source>
        <dbReference type="EMBL" id="QHN77431.1"/>
    </source>
</evidence>
<feature type="compositionally biased region" description="Polar residues" evidence="1">
    <location>
        <begin position="43"/>
        <end position="54"/>
    </location>
</feature>
<dbReference type="EMBL" id="CP031001">
    <property type="protein sequence ID" value="QHN77431.1"/>
    <property type="molecule type" value="Genomic_DNA"/>
</dbReference>
<accession>A0A6B9V9R1</accession>
<evidence type="ECO:0000313" key="3">
    <source>
        <dbReference type="Proteomes" id="UP000464620"/>
    </source>
</evidence>
<feature type="region of interest" description="Disordered" evidence="1">
    <location>
        <begin position="1"/>
        <end position="69"/>
    </location>
</feature>
<name>A0A6B9V9R1_ARAHY</name>
<feature type="compositionally biased region" description="Low complexity" evidence="1">
    <location>
        <begin position="55"/>
        <end position="69"/>
    </location>
</feature>
<proteinExistence type="predicted"/>
<gene>
    <name evidence="2" type="ORF">DS421_19g652650</name>
</gene>
<dbReference type="Proteomes" id="UP000464620">
    <property type="component" value="Chromosome B09"/>
</dbReference>
<reference evidence="2 3" key="1">
    <citation type="submission" date="2020-01" db="EMBL/GenBank/DDBJ databases">
        <title>Genome sequence of Arachis hypogaea, cultivar Shitouqi.</title>
        <authorList>
            <person name="Zhuang W."/>
            <person name="Chen H."/>
            <person name="Varshney R."/>
            <person name="Wang D."/>
            <person name="Ming R."/>
        </authorList>
    </citation>
    <scope>NUCLEOTIDE SEQUENCE [LARGE SCALE GENOMIC DNA]</scope>
    <source>
        <tissue evidence="2">Young leaf</tissue>
    </source>
</reference>
<evidence type="ECO:0000256" key="1">
    <source>
        <dbReference type="SAM" id="MobiDB-lite"/>
    </source>
</evidence>
<sequence length="69" mass="7032">MSYYKNLRDQGGNGTNGPSSSAPLTRSPALSSLHPVLADPSPGASTDNRVSSGNSLPSSAVLSVVPRFC</sequence>
<protein>
    <submittedName>
        <fullName evidence="2">Uncharacterized protein</fullName>
    </submittedName>
</protein>
<dbReference type="AlphaFoldDB" id="A0A6B9V9R1"/>
<feature type="compositionally biased region" description="Polar residues" evidence="1">
    <location>
        <begin position="16"/>
        <end position="30"/>
    </location>
</feature>
<organism evidence="2 3">
    <name type="scientific">Arachis hypogaea</name>
    <name type="common">Peanut</name>
    <dbReference type="NCBI Taxonomy" id="3818"/>
    <lineage>
        <taxon>Eukaryota</taxon>
        <taxon>Viridiplantae</taxon>
        <taxon>Streptophyta</taxon>
        <taxon>Embryophyta</taxon>
        <taxon>Tracheophyta</taxon>
        <taxon>Spermatophyta</taxon>
        <taxon>Magnoliopsida</taxon>
        <taxon>eudicotyledons</taxon>
        <taxon>Gunneridae</taxon>
        <taxon>Pentapetalae</taxon>
        <taxon>rosids</taxon>
        <taxon>fabids</taxon>
        <taxon>Fabales</taxon>
        <taxon>Fabaceae</taxon>
        <taxon>Papilionoideae</taxon>
        <taxon>50 kb inversion clade</taxon>
        <taxon>dalbergioids sensu lato</taxon>
        <taxon>Dalbergieae</taxon>
        <taxon>Pterocarpus clade</taxon>
        <taxon>Arachis</taxon>
    </lineage>
</organism>